<name>A0ACB8Z4F1_ARCLA</name>
<evidence type="ECO:0000313" key="1">
    <source>
        <dbReference type="EMBL" id="KAI3692571.1"/>
    </source>
</evidence>
<evidence type="ECO:0000313" key="2">
    <source>
        <dbReference type="Proteomes" id="UP001055879"/>
    </source>
</evidence>
<proteinExistence type="predicted"/>
<dbReference type="EMBL" id="CM042057">
    <property type="protein sequence ID" value="KAI3692571.1"/>
    <property type="molecule type" value="Genomic_DNA"/>
</dbReference>
<gene>
    <name evidence="1" type="ORF">L6452_32388</name>
</gene>
<dbReference type="Proteomes" id="UP001055879">
    <property type="component" value="Linkage Group LG11"/>
</dbReference>
<accession>A0ACB8Z4F1</accession>
<reference evidence="2" key="1">
    <citation type="journal article" date="2022" name="Mol. Ecol. Resour.">
        <title>The genomes of chicory, endive, great burdock and yacon provide insights into Asteraceae palaeo-polyploidization history and plant inulin production.</title>
        <authorList>
            <person name="Fan W."/>
            <person name="Wang S."/>
            <person name="Wang H."/>
            <person name="Wang A."/>
            <person name="Jiang F."/>
            <person name="Liu H."/>
            <person name="Zhao H."/>
            <person name="Xu D."/>
            <person name="Zhang Y."/>
        </authorList>
    </citation>
    <scope>NUCLEOTIDE SEQUENCE [LARGE SCALE GENOMIC DNA]</scope>
    <source>
        <strain evidence="2">cv. Niubang</strain>
    </source>
</reference>
<organism evidence="1 2">
    <name type="scientific">Arctium lappa</name>
    <name type="common">Greater burdock</name>
    <name type="synonym">Lappa major</name>
    <dbReference type="NCBI Taxonomy" id="4217"/>
    <lineage>
        <taxon>Eukaryota</taxon>
        <taxon>Viridiplantae</taxon>
        <taxon>Streptophyta</taxon>
        <taxon>Embryophyta</taxon>
        <taxon>Tracheophyta</taxon>
        <taxon>Spermatophyta</taxon>
        <taxon>Magnoliopsida</taxon>
        <taxon>eudicotyledons</taxon>
        <taxon>Gunneridae</taxon>
        <taxon>Pentapetalae</taxon>
        <taxon>asterids</taxon>
        <taxon>campanulids</taxon>
        <taxon>Asterales</taxon>
        <taxon>Asteraceae</taxon>
        <taxon>Carduoideae</taxon>
        <taxon>Cardueae</taxon>
        <taxon>Arctiinae</taxon>
        <taxon>Arctium</taxon>
    </lineage>
</organism>
<protein>
    <submittedName>
        <fullName evidence="1">Uncharacterized protein</fullName>
    </submittedName>
</protein>
<keyword evidence="2" id="KW-1185">Reference proteome</keyword>
<comment type="caution">
    <text evidence="1">The sequence shown here is derived from an EMBL/GenBank/DDBJ whole genome shotgun (WGS) entry which is preliminary data.</text>
</comment>
<sequence>MDHPSTEFESGRFSLSTSLCQSLSVDLCKSLRKPFQQVIVDYDYTFTTPYSGSEIVETGSGADSEGNSCCLKWEECEEQINVVALASKEPILFYDEVILYEDELADSGISLLTGKVVKISNSYDSFCLI</sequence>
<reference evidence="1 2" key="2">
    <citation type="journal article" date="2022" name="Mol. Ecol. Resour.">
        <title>The genomes of chicory, endive, great burdock and yacon provide insights into Asteraceae paleo-polyploidization history and plant inulin production.</title>
        <authorList>
            <person name="Fan W."/>
            <person name="Wang S."/>
            <person name="Wang H."/>
            <person name="Wang A."/>
            <person name="Jiang F."/>
            <person name="Liu H."/>
            <person name="Zhao H."/>
            <person name="Xu D."/>
            <person name="Zhang Y."/>
        </authorList>
    </citation>
    <scope>NUCLEOTIDE SEQUENCE [LARGE SCALE GENOMIC DNA]</scope>
    <source>
        <strain evidence="2">cv. Niubang</strain>
    </source>
</reference>